<proteinExistence type="predicted"/>
<comment type="caution">
    <text evidence="2">The sequence shown here is derived from an EMBL/GenBank/DDBJ whole genome shotgun (WGS) entry which is preliminary data.</text>
</comment>
<feature type="domain" description="HTH luxR-type" evidence="1">
    <location>
        <begin position="156"/>
        <end position="203"/>
    </location>
</feature>
<dbReference type="Pfam" id="PF00196">
    <property type="entry name" value="GerE"/>
    <property type="match status" value="1"/>
</dbReference>
<evidence type="ECO:0000259" key="1">
    <source>
        <dbReference type="SMART" id="SM00421"/>
    </source>
</evidence>
<dbReference type="GO" id="GO:0006355">
    <property type="term" value="P:regulation of DNA-templated transcription"/>
    <property type="evidence" value="ECO:0007669"/>
    <property type="project" value="InterPro"/>
</dbReference>
<organism evidence="2">
    <name type="scientific">Oscillatoriales cyanobacterium SpSt-418</name>
    <dbReference type="NCBI Taxonomy" id="2282169"/>
    <lineage>
        <taxon>Bacteria</taxon>
        <taxon>Bacillati</taxon>
        <taxon>Cyanobacteriota</taxon>
        <taxon>Cyanophyceae</taxon>
        <taxon>Oscillatoriophycideae</taxon>
        <taxon>Oscillatoriales</taxon>
    </lineage>
</organism>
<evidence type="ECO:0000313" key="2">
    <source>
        <dbReference type="EMBL" id="HFM99161.1"/>
    </source>
</evidence>
<dbReference type="Gene3D" id="1.10.10.10">
    <property type="entry name" value="Winged helix-like DNA-binding domain superfamily/Winged helix DNA-binding domain"/>
    <property type="match status" value="1"/>
</dbReference>
<dbReference type="SUPFAM" id="SSF46894">
    <property type="entry name" value="C-terminal effector domain of the bipartite response regulators"/>
    <property type="match status" value="1"/>
</dbReference>
<dbReference type="InterPro" id="IPR000792">
    <property type="entry name" value="Tscrpt_reg_LuxR_C"/>
</dbReference>
<name>A0A7C3PR53_9CYAN</name>
<dbReference type="PRINTS" id="PR00038">
    <property type="entry name" value="HTHLUXR"/>
</dbReference>
<gene>
    <name evidence="2" type="ORF">ENR64_15655</name>
</gene>
<dbReference type="AlphaFoldDB" id="A0A7C3PR53"/>
<dbReference type="EMBL" id="DSRU01000227">
    <property type="protein sequence ID" value="HFM99161.1"/>
    <property type="molecule type" value="Genomic_DNA"/>
</dbReference>
<accession>A0A7C3PR53</accession>
<dbReference type="SMART" id="SM00421">
    <property type="entry name" value="HTH_LUXR"/>
    <property type="match status" value="1"/>
</dbReference>
<protein>
    <submittedName>
        <fullName evidence="2">LuxR family transcriptional regulator</fullName>
    </submittedName>
</protein>
<dbReference type="GO" id="GO:0003677">
    <property type="term" value="F:DNA binding"/>
    <property type="evidence" value="ECO:0007669"/>
    <property type="project" value="InterPro"/>
</dbReference>
<dbReference type="InterPro" id="IPR016032">
    <property type="entry name" value="Sig_transdc_resp-reg_C-effctor"/>
</dbReference>
<sequence>MPFQASGTDNSSFKHQPIAPTSNSSCILSAEHQHELQSILMAEEGILGMVVLTETREVVDIDLGAQRIFNQIKTVSAQSERIPEEVWCVAQALIESRAIFPEHNWQIEFKFAASTALALRVQARWLVAPGDHPYVVLLFLEVKQSLRERALCEARKCNLTARELEVWLLFQANHTYRQIADKLYITLNTVKKHMKNIHAKRRSVLDFEEEWA</sequence>
<reference evidence="2" key="1">
    <citation type="journal article" date="2020" name="mSystems">
        <title>Genome- and Community-Level Interaction Insights into Carbon Utilization and Element Cycling Functions of Hydrothermarchaeota in Hydrothermal Sediment.</title>
        <authorList>
            <person name="Zhou Z."/>
            <person name="Liu Y."/>
            <person name="Xu W."/>
            <person name="Pan J."/>
            <person name="Luo Z.H."/>
            <person name="Li M."/>
        </authorList>
    </citation>
    <scope>NUCLEOTIDE SEQUENCE [LARGE SCALE GENOMIC DNA]</scope>
    <source>
        <strain evidence="2">SpSt-418</strain>
    </source>
</reference>
<dbReference type="InterPro" id="IPR036388">
    <property type="entry name" value="WH-like_DNA-bd_sf"/>
</dbReference>